<name>A0ABS0N4P5_9SPHN</name>
<dbReference type="Proteomes" id="UP000602442">
    <property type="component" value="Unassembled WGS sequence"/>
</dbReference>
<comment type="caution">
    <text evidence="4">The sequence shown here is derived from an EMBL/GenBank/DDBJ whole genome shotgun (WGS) entry which is preliminary data.</text>
</comment>
<dbReference type="Gene3D" id="2.120.10.30">
    <property type="entry name" value="TolB, C-terminal domain"/>
    <property type="match status" value="1"/>
</dbReference>
<dbReference type="SUPFAM" id="SSF53474">
    <property type="entry name" value="alpha/beta-Hydrolases"/>
    <property type="match status" value="1"/>
</dbReference>
<dbReference type="RefSeq" id="WP_197921230.1">
    <property type="nucleotide sequence ID" value="NZ_CAWPTA010000007.1"/>
</dbReference>
<keyword evidence="1" id="KW-0378">Hydrolase</keyword>
<reference evidence="4 5" key="1">
    <citation type="submission" date="2020-11" db="EMBL/GenBank/DDBJ databases">
        <title>Erythrobacter sediminis sp. nov., a marine bacterium from a tidal flat of Garorim Bay.</title>
        <authorList>
            <person name="Kim D."/>
            <person name="Yoo Y."/>
            <person name="Kim J.-J."/>
        </authorList>
    </citation>
    <scope>NUCLEOTIDE SEQUENCE [LARGE SCALE GENOMIC DNA]</scope>
    <source>
        <strain evidence="4 5">JGD-13</strain>
    </source>
</reference>
<accession>A0ABS0N4P5</accession>
<dbReference type="Pfam" id="PF00326">
    <property type="entry name" value="Peptidase_S9"/>
    <property type="match status" value="1"/>
</dbReference>
<feature type="signal peptide" evidence="2">
    <location>
        <begin position="1"/>
        <end position="23"/>
    </location>
</feature>
<organism evidence="4 5">
    <name type="scientific">Aurantiacibacter sediminis</name>
    <dbReference type="NCBI Taxonomy" id="2793064"/>
    <lineage>
        <taxon>Bacteria</taxon>
        <taxon>Pseudomonadati</taxon>
        <taxon>Pseudomonadota</taxon>
        <taxon>Alphaproteobacteria</taxon>
        <taxon>Sphingomonadales</taxon>
        <taxon>Erythrobacteraceae</taxon>
        <taxon>Aurantiacibacter</taxon>
    </lineage>
</organism>
<evidence type="ECO:0000313" key="5">
    <source>
        <dbReference type="Proteomes" id="UP000602442"/>
    </source>
</evidence>
<sequence length="659" mass="71966">MTLKALGAAASILALAHTPPAIAQTSEAEDLAARFGARPTVLDISLSPSGAQIAYITSDNGTAELLYTIDLNGTAEPRLLSTLNEPDAELTECNWANEQWLVCEIIGFARVDGSTPIYYSRMLSIPAVEGEDPQLLTSRRSSRSYGIMQDGGSVVSLDVEGEENRILMTRQFLEEDTRGTRLANTDPGLGVEMVDVSRNRRRTVESPDEFASAYIADDNGEIRLKIRRLRNNVGRLTGETEYYYREAGSNRWNAFEGDLSGFRPIAVDAASNSAFGFQSRNGFDALYRVPLDGSATPELVLARDDVDVDGLIRIGRQQRVVGVTYATEKRQVEYFDPDLERLAGQLQDALPGNPLIGIADASADENTLLVVASSDVDPGMTYLLELDSMSMSPVLPFRDHVSELPMAPMRAITFPAADGTEIPGYLTMPTGAEGPIGAVVMPHGGPGARDEWGFDWMVQFLAARGYAVLQPNFRGSAGYGEDWFGRNGFQAWETAVGDVNDAGRWLVSEGIADPERLGVVGWSYGGYAALQSQVLNPDLYQAVVGIAPVTDLDLLVEQARAYTNFQVVRRFVGDGPHVDEGSPAENAESFQSPVLLFHGTDDINVDHEQSRRMENRLQNAGADVTYVEFDGYDHYLDHGEVRRDMLLAIDSFLAEHLGD</sequence>
<evidence type="ECO:0000313" key="4">
    <source>
        <dbReference type="EMBL" id="MBH5322541.1"/>
    </source>
</evidence>
<keyword evidence="2" id="KW-0732">Signal</keyword>
<gene>
    <name evidence="4" type="ORF">I5L03_08080</name>
</gene>
<evidence type="ECO:0000259" key="3">
    <source>
        <dbReference type="Pfam" id="PF00326"/>
    </source>
</evidence>
<proteinExistence type="predicted"/>
<evidence type="ECO:0000256" key="1">
    <source>
        <dbReference type="ARBA" id="ARBA00022801"/>
    </source>
</evidence>
<feature type="chain" id="PRO_5045918698" evidence="2">
    <location>
        <begin position="24"/>
        <end position="659"/>
    </location>
</feature>
<keyword evidence="5" id="KW-1185">Reference proteome</keyword>
<dbReference type="PANTHER" id="PTHR42776">
    <property type="entry name" value="SERINE PEPTIDASE S9 FAMILY MEMBER"/>
    <property type="match status" value="1"/>
</dbReference>
<dbReference type="InterPro" id="IPR001375">
    <property type="entry name" value="Peptidase_S9_cat"/>
</dbReference>
<dbReference type="EMBL" id="JAEANY010000002">
    <property type="protein sequence ID" value="MBH5322541.1"/>
    <property type="molecule type" value="Genomic_DNA"/>
</dbReference>
<dbReference type="InterPro" id="IPR029058">
    <property type="entry name" value="AB_hydrolase_fold"/>
</dbReference>
<evidence type="ECO:0000256" key="2">
    <source>
        <dbReference type="SAM" id="SignalP"/>
    </source>
</evidence>
<dbReference type="Gene3D" id="3.40.50.1820">
    <property type="entry name" value="alpha/beta hydrolase"/>
    <property type="match status" value="1"/>
</dbReference>
<dbReference type="PANTHER" id="PTHR42776:SF27">
    <property type="entry name" value="DIPEPTIDYL PEPTIDASE FAMILY MEMBER 6"/>
    <property type="match status" value="1"/>
</dbReference>
<dbReference type="SUPFAM" id="SSF82171">
    <property type="entry name" value="DPP6 N-terminal domain-like"/>
    <property type="match status" value="1"/>
</dbReference>
<protein>
    <submittedName>
        <fullName evidence="4">S9 family peptidase</fullName>
    </submittedName>
</protein>
<dbReference type="InterPro" id="IPR011042">
    <property type="entry name" value="6-blade_b-propeller_TolB-like"/>
</dbReference>
<feature type="domain" description="Peptidase S9 prolyl oligopeptidase catalytic" evidence="3">
    <location>
        <begin position="452"/>
        <end position="658"/>
    </location>
</feature>